<keyword evidence="5" id="KW-0808">Transferase</keyword>
<name>A0AAV7DRD1_ARIFI</name>
<evidence type="ECO:0000256" key="1">
    <source>
        <dbReference type="ARBA" id="ARBA00004496"/>
    </source>
</evidence>
<dbReference type="Pfam" id="PF26217">
    <property type="entry name" value="GDPGP1_N"/>
    <property type="match status" value="1"/>
</dbReference>
<evidence type="ECO:0000256" key="4">
    <source>
        <dbReference type="ARBA" id="ARBA00022658"/>
    </source>
</evidence>
<keyword evidence="12" id="KW-1185">Reference proteome</keyword>
<organism evidence="11 12">
    <name type="scientific">Aristolochia fimbriata</name>
    <name type="common">White veined hardy Dutchman's pipe vine</name>
    <dbReference type="NCBI Taxonomy" id="158543"/>
    <lineage>
        <taxon>Eukaryota</taxon>
        <taxon>Viridiplantae</taxon>
        <taxon>Streptophyta</taxon>
        <taxon>Embryophyta</taxon>
        <taxon>Tracheophyta</taxon>
        <taxon>Spermatophyta</taxon>
        <taxon>Magnoliopsida</taxon>
        <taxon>Magnoliidae</taxon>
        <taxon>Piperales</taxon>
        <taxon>Aristolochiaceae</taxon>
        <taxon>Aristolochia</taxon>
    </lineage>
</organism>
<keyword evidence="6" id="KW-0548">Nucleotidyltransferase</keyword>
<evidence type="ECO:0000259" key="9">
    <source>
        <dbReference type="Pfam" id="PF26216"/>
    </source>
</evidence>
<dbReference type="PANTHER" id="PTHR20884:SF9">
    <property type="entry name" value="OS12G0612100 PROTEIN"/>
    <property type="match status" value="1"/>
</dbReference>
<sequence>MEISSVAEALVRLHLGKEVFSHCACLQTCFLSDTAGPIRAGFSNFITALSKETRARIRRGKACSKDCPKFLLASPSFHGGRGALPSAGGHPADLTFLAGGGILEILSASMVSVKQFEDGYCSYKGAKASELSHFSRPIKDVRIPVYQFGSTLTESNVTSGVVPCPVEEQSLLDTLFLAQWEDRAWKGLIRYDVTTCETKVIQGRIGFVGQFNELCRPNCLENIDNVSELREELLFCVINGEKINAELIPSARVPPDADLVIANANPIEYGHVFMVPLCSHQWPLVQLTRSLEMVTKVAAEIKNYSFHAFYDYCPSLSGGHRGYFQACYFSNPLPVECVPLKPISGVWQEKGIHIGELEGYPLKTLSFKSKGNLQVLVTVVSKICSFLQEQKKAFNLLLSNCGTQVFLFLQVDHSSPSTLSAWECSGHFVFNSRQQFDLATEDTILKLLATNSLDEDGFQAVKLLCCEVAGRIAS</sequence>
<accession>A0AAV7DRD1</accession>
<dbReference type="InterPro" id="IPR026506">
    <property type="entry name" value="GDPGP"/>
</dbReference>
<dbReference type="GO" id="GO:0006006">
    <property type="term" value="P:glucose metabolic process"/>
    <property type="evidence" value="ECO:0007669"/>
    <property type="project" value="TreeGrafter"/>
</dbReference>
<comment type="caution">
    <text evidence="11">The sequence shown here is derived from an EMBL/GenBank/DDBJ whole genome shotgun (WGS) entry which is preliminary data.</text>
</comment>
<evidence type="ECO:0000256" key="7">
    <source>
        <dbReference type="ARBA" id="ARBA00022741"/>
    </source>
</evidence>
<feature type="domain" description="GDPGP1-like N-terminal" evidence="10">
    <location>
        <begin position="172"/>
        <end position="327"/>
    </location>
</feature>
<dbReference type="GO" id="GO:0016787">
    <property type="term" value="F:hydrolase activity"/>
    <property type="evidence" value="ECO:0007669"/>
    <property type="project" value="UniProtKB-KW"/>
</dbReference>
<keyword evidence="7" id="KW-0547">Nucleotide-binding</keyword>
<protein>
    <recommendedName>
        <fullName evidence="13">GDP-L-galactose phosphorylase 1</fullName>
    </recommendedName>
</protein>
<dbReference type="AlphaFoldDB" id="A0AAV7DRD1"/>
<gene>
    <name evidence="11" type="ORF">H6P81_019310</name>
</gene>
<comment type="similarity">
    <text evidence="2">Belongs to the GDPGP1 family.</text>
</comment>
<evidence type="ECO:0000313" key="11">
    <source>
        <dbReference type="EMBL" id="KAG9439145.1"/>
    </source>
</evidence>
<dbReference type="EMBL" id="JAINDJ010000008">
    <property type="protein sequence ID" value="KAG9439145.1"/>
    <property type="molecule type" value="Genomic_DNA"/>
</dbReference>
<dbReference type="GO" id="GO:0080048">
    <property type="term" value="F:GDP-D-glucose phosphorylase activity"/>
    <property type="evidence" value="ECO:0007669"/>
    <property type="project" value="InterPro"/>
</dbReference>
<evidence type="ECO:0000256" key="3">
    <source>
        <dbReference type="ARBA" id="ARBA00022490"/>
    </source>
</evidence>
<evidence type="ECO:0000256" key="6">
    <source>
        <dbReference type="ARBA" id="ARBA00022695"/>
    </source>
</evidence>
<dbReference type="GO" id="GO:0005737">
    <property type="term" value="C:cytoplasm"/>
    <property type="evidence" value="ECO:0007669"/>
    <property type="project" value="UniProtKB-SubCell"/>
</dbReference>
<dbReference type="InterPro" id="IPR058865">
    <property type="entry name" value="GDPGP1_C"/>
</dbReference>
<dbReference type="PANTHER" id="PTHR20884">
    <property type="entry name" value="GDP-D-GLUCOSE PHOSPHORYLASE 1"/>
    <property type="match status" value="1"/>
</dbReference>
<evidence type="ECO:0000259" key="10">
    <source>
        <dbReference type="Pfam" id="PF26217"/>
    </source>
</evidence>
<dbReference type="GO" id="GO:0000166">
    <property type="term" value="F:nucleotide binding"/>
    <property type="evidence" value="ECO:0007669"/>
    <property type="project" value="UniProtKB-KW"/>
</dbReference>
<evidence type="ECO:0008006" key="13">
    <source>
        <dbReference type="Google" id="ProtNLM"/>
    </source>
</evidence>
<evidence type="ECO:0000256" key="8">
    <source>
        <dbReference type="ARBA" id="ARBA00022801"/>
    </source>
</evidence>
<keyword evidence="8" id="KW-0378">Hydrolase</keyword>
<proteinExistence type="inferred from homology"/>
<evidence type="ECO:0000313" key="12">
    <source>
        <dbReference type="Proteomes" id="UP000825729"/>
    </source>
</evidence>
<feature type="domain" description="GDPGP1-like C-terminal" evidence="9">
    <location>
        <begin position="334"/>
        <end position="470"/>
    </location>
</feature>
<dbReference type="GO" id="GO:0005085">
    <property type="term" value="F:guanyl-nucleotide exchange factor activity"/>
    <property type="evidence" value="ECO:0007669"/>
    <property type="project" value="UniProtKB-KW"/>
</dbReference>
<dbReference type="Proteomes" id="UP000825729">
    <property type="component" value="Unassembled WGS sequence"/>
</dbReference>
<evidence type="ECO:0000256" key="2">
    <source>
        <dbReference type="ARBA" id="ARBA00006451"/>
    </source>
</evidence>
<comment type="subcellular location">
    <subcellularLocation>
        <location evidence="1">Cytoplasm</location>
    </subcellularLocation>
</comment>
<keyword evidence="3" id="KW-0963">Cytoplasm</keyword>
<dbReference type="InterPro" id="IPR058866">
    <property type="entry name" value="GDPGP1_N"/>
</dbReference>
<reference evidence="11 12" key="1">
    <citation type="submission" date="2021-07" db="EMBL/GenBank/DDBJ databases">
        <title>The Aristolochia fimbriata genome: insights into angiosperm evolution, floral development and chemical biosynthesis.</title>
        <authorList>
            <person name="Jiao Y."/>
        </authorList>
    </citation>
    <scope>NUCLEOTIDE SEQUENCE [LARGE SCALE GENOMIC DNA]</scope>
    <source>
        <strain evidence="11">IBCAS-2021</strain>
        <tissue evidence="11">Leaf</tissue>
    </source>
</reference>
<evidence type="ECO:0000256" key="5">
    <source>
        <dbReference type="ARBA" id="ARBA00022679"/>
    </source>
</evidence>
<keyword evidence="4" id="KW-0344">Guanine-nucleotide releasing factor</keyword>
<dbReference type="Pfam" id="PF26216">
    <property type="entry name" value="GDPGP1_C"/>
    <property type="match status" value="1"/>
</dbReference>